<keyword evidence="1" id="KW-0812">Transmembrane</keyword>
<dbReference type="EMBL" id="MHMY01000008">
    <property type="protein sequence ID" value="OGZ35686.1"/>
    <property type="molecule type" value="Genomic_DNA"/>
</dbReference>
<reference evidence="2 3" key="1">
    <citation type="journal article" date="2016" name="Nat. Commun.">
        <title>Thousands of microbial genomes shed light on interconnected biogeochemical processes in an aquifer system.</title>
        <authorList>
            <person name="Anantharaman K."/>
            <person name="Brown C.T."/>
            <person name="Hug L.A."/>
            <person name="Sharon I."/>
            <person name="Castelle C.J."/>
            <person name="Probst A.J."/>
            <person name="Thomas B.C."/>
            <person name="Singh A."/>
            <person name="Wilkins M.J."/>
            <person name="Karaoz U."/>
            <person name="Brodie E.L."/>
            <person name="Williams K.H."/>
            <person name="Hubbard S.S."/>
            <person name="Banfield J.F."/>
        </authorList>
    </citation>
    <scope>NUCLEOTIDE SEQUENCE [LARGE SCALE GENOMIC DNA]</scope>
</reference>
<protein>
    <recommendedName>
        <fullName evidence="4">Type 4 fimbrial biogenesis protein PilX N-terminal domain-containing protein</fullName>
    </recommendedName>
</protein>
<evidence type="ECO:0000313" key="2">
    <source>
        <dbReference type="EMBL" id="OGZ35686.1"/>
    </source>
</evidence>
<evidence type="ECO:0008006" key="4">
    <source>
        <dbReference type="Google" id="ProtNLM"/>
    </source>
</evidence>
<keyword evidence="1" id="KW-0472">Membrane</keyword>
<accession>A0A1G2FC74</accession>
<dbReference type="AlphaFoldDB" id="A0A1G2FC74"/>
<sequence>MKKQKGQALLEILLAFSVSILVLSAIVIAVAGSLSNAQYTKNQSLANSYAQEGMAVVRQIRDSNWKDFSLALSDVYYCLGPSNVLADYDGLECRNIDNVGIFTRKATFKQESSDCGSGGSKGTMVNIIVSWSDSKCPITDNIYCHNVNLISCFSNLDQRKEP</sequence>
<proteinExistence type="predicted"/>
<organism evidence="2 3">
    <name type="scientific">Candidatus Portnoybacteria bacterium RIFCSPHIGHO2_01_FULL_40_12b</name>
    <dbReference type="NCBI Taxonomy" id="1801994"/>
    <lineage>
        <taxon>Bacteria</taxon>
        <taxon>Candidatus Portnoyibacteriota</taxon>
    </lineage>
</organism>
<evidence type="ECO:0000256" key="1">
    <source>
        <dbReference type="SAM" id="Phobius"/>
    </source>
</evidence>
<dbReference type="Proteomes" id="UP000176974">
    <property type="component" value="Unassembled WGS sequence"/>
</dbReference>
<name>A0A1G2FC74_9BACT</name>
<gene>
    <name evidence="2" type="ORF">A2815_02950</name>
</gene>
<evidence type="ECO:0000313" key="3">
    <source>
        <dbReference type="Proteomes" id="UP000176974"/>
    </source>
</evidence>
<feature type="transmembrane region" description="Helical" evidence="1">
    <location>
        <begin position="12"/>
        <end position="34"/>
    </location>
</feature>
<comment type="caution">
    <text evidence="2">The sequence shown here is derived from an EMBL/GenBank/DDBJ whole genome shotgun (WGS) entry which is preliminary data.</text>
</comment>
<keyword evidence="1" id="KW-1133">Transmembrane helix</keyword>